<dbReference type="SUPFAM" id="SSF53098">
    <property type="entry name" value="Ribonuclease H-like"/>
    <property type="match status" value="1"/>
</dbReference>
<dbReference type="PANTHER" id="PTHR37984">
    <property type="entry name" value="PROTEIN CBG26694"/>
    <property type="match status" value="1"/>
</dbReference>
<dbReference type="InterPro" id="IPR036397">
    <property type="entry name" value="RNaseH_sf"/>
</dbReference>
<feature type="non-terminal residue" evidence="2">
    <location>
        <position position="1"/>
    </location>
</feature>
<dbReference type="PANTHER" id="PTHR37984:SF15">
    <property type="entry name" value="INTEGRASE CATALYTIC DOMAIN-CONTAINING PROTEIN"/>
    <property type="match status" value="1"/>
</dbReference>
<protein>
    <recommendedName>
        <fullName evidence="1">Integrase catalytic domain-containing protein</fullName>
    </recommendedName>
</protein>
<dbReference type="Proteomes" id="UP000078492">
    <property type="component" value="Unassembled WGS sequence"/>
</dbReference>
<sequence length="74" mass="8537">PLSDTRTETTAAAFIYYFICRFGCPRSILIDQGRNFMSLFMEAIAKRFLIRLFRTSAHHPQSNGLLERSHAVLM</sequence>
<dbReference type="InterPro" id="IPR050951">
    <property type="entry name" value="Retrovirus_Pol_polyprotein"/>
</dbReference>
<dbReference type="InterPro" id="IPR001584">
    <property type="entry name" value="Integrase_cat-core"/>
</dbReference>
<accession>A0A151JCK7</accession>
<dbReference type="EMBL" id="KQ979055">
    <property type="protein sequence ID" value="KYN23186.1"/>
    <property type="molecule type" value="Genomic_DNA"/>
</dbReference>
<name>A0A151JCK7_9HYME</name>
<evidence type="ECO:0000259" key="1">
    <source>
        <dbReference type="PROSITE" id="PS50994"/>
    </source>
</evidence>
<dbReference type="GO" id="GO:0003676">
    <property type="term" value="F:nucleic acid binding"/>
    <property type="evidence" value="ECO:0007669"/>
    <property type="project" value="InterPro"/>
</dbReference>
<dbReference type="AlphaFoldDB" id="A0A151JCK7"/>
<feature type="domain" description="Integrase catalytic" evidence="1">
    <location>
        <begin position="1"/>
        <end position="74"/>
    </location>
</feature>
<dbReference type="GO" id="GO:0015074">
    <property type="term" value="P:DNA integration"/>
    <property type="evidence" value="ECO:0007669"/>
    <property type="project" value="InterPro"/>
</dbReference>
<evidence type="ECO:0000313" key="3">
    <source>
        <dbReference type="Proteomes" id="UP000078492"/>
    </source>
</evidence>
<keyword evidence="3" id="KW-1185">Reference proteome</keyword>
<dbReference type="InterPro" id="IPR012337">
    <property type="entry name" value="RNaseH-like_sf"/>
</dbReference>
<proteinExistence type="predicted"/>
<dbReference type="PROSITE" id="PS50994">
    <property type="entry name" value="INTEGRASE"/>
    <property type="match status" value="1"/>
</dbReference>
<organism evidence="2 3">
    <name type="scientific">Trachymyrmex cornetzi</name>
    <dbReference type="NCBI Taxonomy" id="471704"/>
    <lineage>
        <taxon>Eukaryota</taxon>
        <taxon>Metazoa</taxon>
        <taxon>Ecdysozoa</taxon>
        <taxon>Arthropoda</taxon>
        <taxon>Hexapoda</taxon>
        <taxon>Insecta</taxon>
        <taxon>Pterygota</taxon>
        <taxon>Neoptera</taxon>
        <taxon>Endopterygota</taxon>
        <taxon>Hymenoptera</taxon>
        <taxon>Apocrita</taxon>
        <taxon>Aculeata</taxon>
        <taxon>Formicoidea</taxon>
        <taxon>Formicidae</taxon>
        <taxon>Myrmicinae</taxon>
        <taxon>Trachymyrmex</taxon>
    </lineage>
</organism>
<gene>
    <name evidence="2" type="ORF">ALC57_04400</name>
</gene>
<dbReference type="STRING" id="471704.A0A151JCK7"/>
<evidence type="ECO:0000313" key="2">
    <source>
        <dbReference type="EMBL" id="KYN23186.1"/>
    </source>
</evidence>
<dbReference type="Gene3D" id="3.30.420.10">
    <property type="entry name" value="Ribonuclease H-like superfamily/Ribonuclease H"/>
    <property type="match status" value="1"/>
</dbReference>
<reference evidence="2 3" key="1">
    <citation type="submission" date="2015-09" db="EMBL/GenBank/DDBJ databases">
        <title>Trachymyrmex cornetzi WGS genome.</title>
        <authorList>
            <person name="Nygaard S."/>
            <person name="Hu H."/>
            <person name="Boomsma J."/>
            <person name="Zhang G."/>
        </authorList>
    </citation>
    <scope>NUCLEOTIDE SEQUENCE [LARGE SCALE GENOMIC DNA]</scope>
    <source>
        <strain evidence="2">Tcor2-1</strain>
        <tissue evidence="2">Whole body</tissue>
    </source>
</reference>